<comment type="caution">
    <text evidence="2">The sequence shown here is derived from an EMBL/GenBank/DDBJ whole genome shotgun (WGS) entry which is preliminary data.</text>
</comment>
<evidence type="ECO:0000313" key="2">
    <source>
        <dbReference type="EMBL" id="KAJ8798726.1"/>
    </source>
</evidence>
<accession>A0AB34I6S2</accession>
<evidence type="ECO:0000256" key="1">
    <source>
        <dbReference type="SAM" id="MobiDB-lite"/>
    </source>
</evidence>
<reference evidence="2 3" key="1">
    <citation type="submission" date="2022-11" db="EMBL/GenBank/DDBJ databases">
        <title>Whole genome sequence of Eschrichtius robustus ER-17-0199.</title>
        <authorList>
            <person name="Bruniche-Olsen A."/>
            <person name="Black A.N."/>
            <person name="Fields C.J."/>
            <person name="Walden K."/>
            <person name="Dewoody J.A."/>
        </authorList>
    </citation>
    <scope>NUCLEOTIDE SEQUENCE [LARGE SCALE GENOMIC DNA]</scope>
    <source>
        <strain evidence="2">ER-17-0199</strain>
        <tissue evidence="2">Blubber</tissue>
    </source>
</reference>
<evidence type="ECO:0000313" key="3">
    <source>
        <dbReference type="Proteomes" id="UP001159641"/>
    </source>
</evidence>
<feature type="compositionally biased region" description="Basic and acidic residues" evidence="1">
    <location>
        <begin position="98"/>
        <end position="113"/>
    </location>
</feature>
<sequence length="240" mass="25941">MDTTAQRSLSFQNCLEGLKPQHRVVCPKGGLTLAFPQLPSHQSGSFLKASSAFHLALYLFVFLTPKTPRILGEGPYQIHFVTPTAPRTPSSTQYTVKKTSDRDESSTARKRENGSSGGGRRPTLHPAAGDLREEQPPLPSRPDARGQQARSAYALRSGVSKTGRWAVHRGPARPWLPGEHSPPERNGAAAKARGGATCGRDPMSGTGRPEAQWRRRAGTLEAGPAHPTFPEDPDSASRPR</sequence>
<feature type="compositionally biased region" description="Polar residues" evidence="1">
    <location>
        <begin position="85"/>
        <end position="97"/>
    </location>
</feature>
<feature type="region of interest" description="Disordered" evidence="1">
    <location>
        <begin position="82"/>
        <end position="240"/>
    </location>
</feature>
<dbReference type="Proteomes" id="UP001159641">
    <property type="component" value="Unassembled WGS sequence"/>
</dbReference>
<organism evidence="2 3">
    <name type="scientific">Eschrichtius robustus</name>
    <name type="common">California gray whale</name>
    <name type="synonym">Eschrichtius gibbosus</name>
    <dbReference type="NCBI Taxonomy" id="9764"/>
    <lineage>
        <taxon>Eukaryota</taxon>
        <taxon>Metazoa</taxon>
        <taxon>Chordata</taxon>
        <taxon>Craniata</taxon>
        <taxon>Vertebrata</taxon>
        <taxon>Euteleostomi</taxon>
        <taxon>Mammalia</taxon>
        <taxon>Eutheria</taxon>
        <taxon>Laurasiatheria</taxon>
        <taxon>Artiodactyla</taxon>
        <taxon>Whippomorpha</taxon>
        <taxon>Cetacea</taxon>
        <taxon>Mysticeti</taxon>
        <taxon>Eschrichtiidae</taxon>
        <taxon>Eschrichtius</taxon>
    </lineage>
</organism>
<name>A0AB34I6S2_ESCRO</name>
<protein>
    <submittedName>
        <fullName evidence="2">Uncharacterized protein</fullName>
    </submittedName>
</protein>
<dbReference type="AlphaFoldDB" id="A0AB34I6S2"/>
<gene>
    <name evidence="2" type="ORF">J1605_016529</name>
</gene>
<keyword evidence="3" id="KW-1185">Reference proteome</keyword>
<dbReference type="EMBL" id="JAIQCJ010000020">
    <property type="protein sequence ID" value="KAJ8798726.1"/>
    <property type="molecule type" value="Genomic_DNA"/>
</dbReference>
<proteinExistence type="predicted"/>